<gene>
    <name evidence="1" type="ORF">CFH90_08490</name>
</gene>
<organism evidence="1 2">
    <name type="scientific">Acinetobacter johnsonii</name>
    <dbReference type="NCBI Taxonomy" id="40214"/>
    <lineage>
        <taxon>Bacteria</taxon>
        <taxon>Pseudomonadati</taxon>
        <taxon>Pseudomonadota</taxon>
        <taxon>Gammaproteobacteria</taxon>
        <taxon>Moraxellales</taxon>
        <taxon>Moraxellaceae</taxon>
        <taxon>Acinetobacter</taxon>
    </lineage>
</organism>
<protein>
    <recommendedName>
        <fullName evidence="3">Thermostable hemolysin</fullName>
    </recommendedName>
</protein>
<name>A0A3S9AKB8_ACIJO</name>
<evidence type="ECO:0000313" key="2">
    <source>
        <dbReference type="Proteomes" id="UP000276980"/>
    </source>
</evidence>
<evidence type="ECO:0000313" key="1">
    <source>
        <dbReference type="EMBL" id="AZN64058.1"/>
    </source>
</evidence>
<proteinExistence type="predicted"/>
<reference evidence="1 2" key="1">
    <citation type="submission" date="2017-06" db="EMBL/GenBank/DDBJ databases">
        <title>Complete Genome Sequence of the Carbazole-Degrading Bacterium Acinetobacter johnsonii IC001.</title>
        <authorList>
            <person name="Vejarano F."/>
            <person name="Suzuki-Minakuchi C."/>
            <person name="Ohtsubo Y."/>
            <person name="Tsuda M."/>
            <person name="Okada K."/>
            <person name="Nojiri H."/>
        </authorList>
    </citation>
    <scope>NUCLEOTIDE SEQUENCE [LARGE SCALE GENOMIC DNA]</scope>
    <source>
        <strain evidence="1 2">IC001</strain>
    </source>
</reference>
<dbReference type="EMBL" id="CP022298">
    <property type="protein sequence ID" value="AZN64058.1"/>
    <property type="molecule type" value="Genomic_DNA"/>
</dbReference>
<dbReference type="InterPro" id="IPR022050">
    <property type="entry name" value="T_hemolysin"/>
</dbReference>
<dbReference type="Pfam" id="PF12261">
    <property type="entry name" value="T_hemolysin"/>
    <property type="match status" value="1"/>
</dbReference>
<accession>A0A3S9AKB8</accession>
<dbReference type="AlphaFoldDB" id="A0A3S9AKB8"/>
<dbReference type="Proteomes" id="UP000276980">
    <property type="component" value="Chromosome"/>
</dbReference>
<sequence length="247" mass="28016">MSVIKFNFDCNSSNQIHYLNYNPNQPKYKKELHIQNLLEQKNDSLCPTVSSKHSSLGVRVKALDRSGSSERIAVENFIRDKYRAVHEASISEFFPTLFAGYVEQEMQVAIGLEHLETKAAFLEQYLDEPIEMPLGKLGNTLVARERIVEIGNLAALNMDHAKLMVAFLVFHLTQKNIEWAVCTGTAAVRYVLQQMGLHFHVLDKANPDVLGEAKKQWGSYYQQKPYVLAIHVAEALAITKELYSFKG</sequence>
<evidence type="ECO:0008006" key="3">
    <source>
        <dbReference type="Google" id="ProtNLM"/>
    </source>
</evidence>